<dbReference type="InterPro" id="IPR003661">
    <property type="entry name" value="HisK_dim/P_dom"/>
</dbReference>
<evidence type="ECO:0000259" key="10">
    <source>
        <dbReference type="PROSITE" id="PS50110"/>
    </source>
</evidence>
<evidence type="ECO:0000313" key="13">
    <source>
        <dbReference type="Proteomes" id="UP000634672"/>
    </source>
</evidence>
<dbReference type="Gene3D" id="1.10.287.130">
    <property type="match status" value="1"/>
</dbReference>
<dbReference type="Gene3D" id="3.40.50.2300">
    <property type="match status" value="2"/>
</dbReference>
<feature type="modified residue" description="4-aspartylphosphate" evidence="8">
    <location>
        <position position="855"/>
    </location>
</feature>
<dbReference type="PROSITE" id="PS50110">
    <property type="entry name" value="RESPONSE_REGULATORY"/>
    <property type="match status" value="2"/>
</dbReference>
<dbReference type="Proteomes" id="UP000634672">
    <property type="component" value="Unassembled WGS sequence"/>
</dbReference>
<proteinExistence type="predicted"/>
<dbReference type="SUPFAM" id="SSF47384">
    <property type="entry name" value="Homodimeric domain of signal transducing histidine kinase"/>
    <property type="match status" value="1"/>
</dbReference>
<dbReference type="CDD" id="cd17546">
    <property type="entry name" value="REC_hyHK_CKI1_RcsC-like"/>
    <property type="match status" value="2"/>
</dbReference>
<dbReference type="Pfam" id="PF02518">
    <property type="entry name" value="HATPase_c"/>
    <property type="match status" value="1"/>
</dbReference>
<dbReference type="PROSITE" id="PS50109">
    <property type="entry name" value="HIS_KIN"/>
    <property type="match status" value="1"/>
</dbReference>
<gene>
    <name evidence="12" type="ORF">H8S75_09585</name>
</gene>
<feature type="modified residue" description="4-aspartylphosphate" evidence="8">
    <location>
        <position position="715"/>
    </location>
</feature>
<feature type="domain" description="Histidine kinase" evidence="9">
    <location>
        <begin position="422"/>
        <end position="646"/>
    </location>
</feature>
<dbReference type="SUPFAM" id="SSF55785">
    <property type="entry name" value="PYP-like sensor domain (PAS domain)"/>
    <property type="match status" value="2"/>
</dbReference>
<sequence>MIMETEYTGQSQTNNSSISCPAAFHTLNTGVISCALDEGLTFLWGNTSFFNRIGCSEQEYRRLYHNLKQYYADYPEDFQKISQAALQAETEGSGHVKLTVRLPLMEGSFLWIQLSGSVLEQTGSLVFQSELSDVDVLMAEKEEITRLYQQKRQYFRWIMDTYPGNIYISDMDTYELLYLNHNACETLKKIPAQVLGHKCYEVIQGRNAPCPFCTNDKLREEEDYDWEFDNPVLKKTFIIKNRTINWEGHRARIELSHDMQSTEYKLAKKDQEKNAIIQAIPGGFARVDAHDMRTVLWYGGEFLNLIGYTREEFENELHSQCTYVHPEDIERAAAIMDSSRKNGKKTVAEGRIITRDGTVKILTMTYTYVSAEDSWDGIASFYSAGIDVTRERMEQERQRKALEDAYQASRIANDAKTNFLSAMSHDIRTPMNAIMGMAVIAQSNLANPDKLKDCLSKISTSSRHLLGLINEVLDMSRIESGKINLSSEVVSLPDLMEDVIDICRPMSSQKHHKLFISADHVHHEKVVTDLGRLQQVLVNLLSNAVKYTPDGGTISLRLREMPSIIQGRGQYEFIVTDNGIGMSEDFVQHIFEPFIRAEDSRISKIQGTGLGMTITENIVRMMNGTIEIKTRLGEGSQFIFAVTFEVCEDEELCRGELAGLPVLVVDDDQIVCESASELLKELGMRGDWVQSGSEAVTRIAEARDKGEDYYFVILDWQMPDMDGLDTVRAIRRKLGSDVPIIIISAYDYSEIEEEFLLAGADAFIAKPLFKSRMACTLHKFCRSSTGELTVLTEQTQSFLTGRRILLAEDNELNREIAVELLQMQGLVVETAEDGQQAVEKFRLSGLQEYNCILMDIQMPVMDGYQATEAIRALPRADAKNIPILALTANAFASDLGKAHNAGMNDHIAKPIDLEHLVGILKRWIV</sequence>
<dbReference type="Pfam" id="PF00512">
    <property type="entry name" value="HisKA"/>
    <property type="match status" value="1"/>
</dbReference>
<keyword evidence="4 8" id="KW-0597">Phosphoprotein</keyword>
<dbReference type="InterPro" id="IPR013655">
    <property type="entry name" value="PAS_fold_3"/>
</dbReference>
<evidence type="ECO:0000259" key="9">
    <source>
        <dbReference type="PROSITE" id="PS50109"/>
    </source>
</evidence>
<dbReference type="SMART" id="SM00091">
    <property type="entry name" value="PAS"/>
    <property type="match status" value="2"/>
</dbReference>
<dbReference type="SUPFAM" id="SSF52172">
    <property type="entry name" value="CheY-like"/>
    <property type="match status" value="2"/>
</dbReference>
<dbReference type="Gene3D" id="3.30.565.10">
    <property type="entry name" value="Histidine kinase-like ATPase, C-terminal domain"/>
    <property type="match status" value="1"/>
</dbReference>
<evidence type="ECO:0000256" key="7">
    <source>
        <dbReference type="ARBA" id="ARBA00024867"/>
    </source>
</evidence>
<evidence type="ECO:0000256" key="2">
    <source>
        <dbReference type="ARBA" id="ARBA00012438"/>
    </source>
</evidence>
<feature type="domain" description="Response regulatory" evidence="10">
    <location>
        <begin position="803"/>
        <end position="924"/>
    </location>
</feature>
<keyword evidence="13" id="KW-1185">Reference proteome</keyword>
<protein>
    <recommendedName>
        <fullName evidence="3">Stage 0 sporulation protein A homolog</fullName>
        <ecNumber evidence="2">2.7.13.3</ecNumber>
    </recommendedName>
</protein>
<dbReference type="PANTHER" id="PTHR45339">
    <property type="entry name" value="HYBRID SIGNAL TRANSDUCTION HISTIDINE KINASE J"/>
    <property type="match status" value="1"/>
</dbReference>
<dbReference type="InterPro" id="IPR001789">
    <property type="entry name" value="Sig_transdc_resp-reg_receiver"/>
</dbReference>
<evidence type="ECO:0000256" key="5">
    <source>
        <dbReference type="ARBA" id="ARBA00022777"/>
    </source>
</evidence>
<accession>A0ABR7H4R7</accession>
<dbReference type="InterPro" id="IPR000014">
    <property type="entry name" value="PAS"/>
</dbReference>
<comment type="catalytic activity">
    <reaction evidence="1">
        <text>ATP + protein L-histidine = ADP + protein N-phospho-L-histidine.</text>
        <dbReference type="EC" id="2.7.13.3"/>
    </reaction>
</comment>
<keyword evidence="5" id="KW-0808">Transferase</keyword>
<dbReference type="Pfam" id="PF13426">
    <property type="entry name" value="PAS_9"/>
    <property type="match status" value="1"/>
</dbReference>
<evidence type="ECO:0000256" key="1">
    <source>
        <dbReference type="ARBA" id="ARBA00000085"/>
    </source>
</evidence>
<dbReference type="PRINTS" id="PR00344">
    <property type="entry name" value="BCTRLSENSOR"/>
</dbReference>
<dbReference type="Pfam" id="PF00072">
    <property type="entry name" value="Response_reg"/>
    <property type="match status" value="2"/>
</dbReference>
<dbReference type="InterPro" id="IPR005467">
    <property type="entry name" value="His_kinase_dom"/>
</dbReference>
<feature type="domain" description="Response regulatory" evidence="10">
    <location>
        <begin position="661"/>
        <end position="781"/>
    </location>
</feature>
<dbReference type="InterPro" id="IPR004358">
    <property type="entry name" value="Sig_transdc_His_kin-like_C"/>
</dbReference>
<evidence type="ECO:0000313" key="12">
    <source>
        <dbReference type="EMBL" id="MBC5708202.1"/>
    </source>
</evidence>
<organism evidence="12 13">
    <name type="scientific">Hungatella hominis</name>
    <dbReference type="NCBI Taxonomy" id="2763050"/>
    <lineage>
        <taxon>Bacteria</taxon>
        <taxon>Bacillati</taxon>
        <taxon>Bacillota</taxon>
        <taxon>Clostridia</taxon>
        <taxon>Lachnospirales</taxon>
        <taxon>Lachnospiraceae</taxon>
        <taxon>Hungatella</taxon>
    </lineage>
</organism>
<evidence type="ECO:0000256" key="8">
    <source>
        <dbReference type="PROSITE-ProRule" id="PRU00169"/>
    </source>
</evidence>
<dbReference type="CDD" id="cd00082">
    <property type="entry name" value="HisKA"/>
    <property type="match status" value="1"/>
</dbReference>
<dbReference type="Pfam" id="PF08447">
    <property type="entry name" value="PAS_3"/>
    <property type="match status" value="1"/>
</dbReference>
<dbReference type="EC" id="2.7.13.3" evidence="2"/>
<dbReference type="PROSITE" id="PS50112">
    <property type="entry name" value="PAS"/>
    <property type="match status" value="1"/>
</dbReference>
<dbReference type="SUPFAM" id="SSF55874">
    <property type="entry name" value="ATPase domain of HSP90 chaperone/DNA topoisomerase II/histidine kinase"/>
    <property type="match status" value="1"/>
</dbReference>
<dbReference type="SMART" id="SM00387">
    <property type="entry name" value="HATPase_c"/>
    <property type="match status" value="1"/>
</dbReference>
<evidence type="ECO:0000256" key="4">
    <source>
        <dbReference type="ARBA" id="ARBA00022553"/>
    </source>
</evidence>
<dbReference type="InterPro" id="IPR036890">
    <property type="entry name" value="HATPase_C_sf"/>
</dbReference>
<feature type="domain" description="PAS" evidence="11">
    <location>
        <begin position="269"/>
        <end position="343"/>
    </location>
</feature>
<dbReference type="InterPro" id="IPR011006">
    <property type="entry name" value="CheY-like_superfamily"/>
</dbReference>
<dbReference type="CDD" id="cd00130">
    <property type="entry name" value="PAS"/>
    <property type="match status" value="1"/>
</dbReference>
<dbReference type="Gene3D" id="3.30.450.20">
    <property type="entry name" value="PAS domain"/>
    <property type="match status" value="1"/>
</dbReference>
<dbReference type="SMART" id="SM00388">
    <property type="entry name" value="HisKA"/>
    <property type="match status" value="1"/>
</dbReference>
<evidence type="ECO:0000259" key="11">
    <source>
        <dbReference type="PROSITE" id="PS50112"/>
    </source>
</evidence>
<name>A0ABR7H4R7_9FIRM</name>
<dbReference type="EMBL" id="JACOPB010000003">
    <property type="protein sequence ID" value="MBC5708202.1"/>
    <property type="molecule type" value="Genomic_DNA"/>
</dbReference>
<keyword evidence="5" id="KW-0418">Kinase</keyword>
<dbReference type="SMART" id="SM00448">
    <property type="entry name" value="REC"/>
    <property type="match status" value="2"/>
</dbReference>
<dbReference type="InterPro" id="IPR003594">
    <property type="entry name" value="HATPase_dom"/>
</dbReference>
<keyword evidence="6" id="KW-0902">Two-component regulatory system</keyword>
<evidence type="ECO:0000256" key="3">
    <source>
        <dbReference type="ARBA" id="ARBA00018672"/>
    </source>
</evidence>
<dbReference type="RefSeq" id="WP_187021068.1">
    <property type="nucleotide sequence ID" value="NZ_JACOPB010000003.1"/>
</dbReference>
<comment type="function">
    <text evidence="7">May play the central regulatory role in sporulation. It may be an element of the effector pathway responsible for the activation of sporulation genes in response to nutritional stress. Spo0A may act in concert with spo0H (a sigma factor) to control the expression of some genes that are critical to the sporulation process.</text>
</comment>
<comment type="caution">
    <text evidence="12">The sequence shown here is derived from an EMBL/GenBank/DDBJ whole genome shotgun (WGS) entry which is preliminary data.</text>
</comment>
<evidence type="ECO:0000256" key="6">
    <source>
        <dbReference type="ARBA" id="ARBA00023012"/>
    </source>
</evidence>
<dbReference type="PANTHER" id="PTHR45339:SF1">
    <property type="entry name" value="HYBRID SIGNAL TRANSDUCTION HISTIDINE KINASE J"/>
    <property type="match status" value="1"/>
</dbReference>
<reference evidence="12 13" key="1">
    <citation type="submission" date="2020-08" db="EMBL/GenBank/DDBJ databases">
        <title>Genome public.</title>
        <authorList>
            <person name="Liu C."/>
            <person name="Sun Q."/>
        </authorList>
    </citation>
    <scope>NUCLEOTIDE SEQUENCE [LARGE SCALE GENOMIC DNA]</scope>
    <source>
        <strain evidence="12 13">NSJ-66</strain>
    </source>
</reference>
<dbReference type="InterPro" id="IPR036097">
    <property type="entry name" value="HisK_dim/P_sf"/>
</dbReference>
<dbReference type="InterPro" id="IPR035965">
    <property type="entry name" value="PAS-like_dom_sf"/>
</dbReference>